<keyword evidence="1" id="KW-0694">RNA-binding</keyword>
<dbReference type="Gene3D" id="3.30.1370.10">
    <property type="entry name" value="K Homology domain, type 1"/>
    <property type="match status" value="1"/>
</dbReference>
<proteinExistence type="predicted"/>
<dbReference type="PANTHER" id="PTHR13360">
    <property type="entry name" value="ACTIVATING SIGNAL COINTEGRATOR 1 COMPLEX SUBUNIT 1"/>
    <property type="match status" value="1"/>
</dbReference>
<dbReference type="InterPro" id="IPR004087">
    <property type="entry name" value="KH_dom"/>
</dbReference>
<feature type="region of interest" description="Disordered" evidence="2">
    <location>
        <begin position="1"/>
        <end position="20"/>
    </location>
</feature>
<dbReference type="Gene3D" id="3.90.1140.10">
    <property type="entry name" value="Cyclic phosphodiesterase"/>
    <property type="match status" value="1"/>
</dbReference>
<dbReference type="PROSITE" id="PS50084">
    <property type="entry name" value="KH_TYPE_1"/>
    <property type="match status" value="1"/>
</dbReference>
<dbReference type="InterPro" id="IPR004088">
    <property type="entry name" value="KH_dom_type_1"/>
</dbReference>
<dbReference type="AlphaFoldDB" id="A0A2P5W114"/>
<dbReference type="Pfam" id="PF00013">
    <property type="entry name" value="KH_1"/>
    <property type="match status" value="1"/>
</dbReference>
<dbReference type="InterPro" id="IPR009210">
    <property type="entry name" value="ASCC1"/>
</dbReference>
<accession>A0A2P5W114</accession>
<name>A0A2P5W114_GOSBA</name>
<dbReference type="PANTHER" id="PTHR13360:SF1">
    <property type="entry name" value="ACTIVATING SIGNAL COINTEGRATOR 1 COMPLEX SUBUNIT 1"/>
    <property type="match status" value="1"/>
</dbReference>
<dbReference type="GO" id="GO:0006355">
    <property type="term" value="P:regulation of DNA-templated transcription"/>
    <property type="evidence" value="ECO:0007669"/>
    <property type="project" value="TreeGrafter"/>
</dbReference>
<gene>
    <name evidence="4" type="ORF">GOBAR_AA35957</name>
</gene>
<reference evidence="4 5" key="1">
    <citation type="submission" date="2015-01" db="EMBL/GenBank/DDBJ databases">
        <title>Genome of allotetraploid Gossypium barbadense reveals genomic plasticity and fiber elongation in cotton evolution.</title>
        <authorList>
            <person name="Chen X."/>
            <person name="Liu X."/>
            <person name="Zhao B."/>
            <person name="Zheng H."/>
            <person name="Hu Y."/>
            <person name="Lu G."/>
            <person name="Yang C."/>
            <person name="Chen J."/>
            <person name="Shan C."/>
            <person name="Zhang L."/>
            <person name="Zhou Y."/>
            <person name="Wang L."/>
            <person name="Guo W."/>
            <person name="Bai Y."/>
            <person name="Ruan J."/>
            <person name="Shangguan X."/>
            <person name="Mao Y."/>
            <person name="Jiang J."/>
            <person name="Zhu Y."/>
            <person name="Lei J."/>
            <person name="Kang H."/>
            <person name="Chen S."/>
            <person name="He X."/>
            <person name="Wang R."/>
            <person name="Wang Y."/>
            <person name="Chen J."/>
            <person name="Wang L."/>
            <person name="Yu S."/>
            <person name="Wang B."/>
            <person name="Wei J."/>
            <person name="Song S."/>
            <person name="Lu X."/>
            <person name="Gao Z."/>
            <person name="Gu W."/>
            <person name="Deng X."/>
            <person name="Ma D."/>
            <person name="Wang S."/>
            <person name="Liang W."/>
            <person name="Fang L."/>
            <person name="Cai C."/>
            <person name="Zhu X."/>
            <person name="Zhou B."/>
            <person name="Zhang Y."/>
            <person name="Chen Z."/>
            <person name="Xu S."/>
            <person name="Zhu R."/>
            <person name="Wang S."/>
            <person name="Zhang T."/>
            <person name="Zhao G."/>
        </authorList>
    </citation>
    <scope>NUCLEOTIDE SEQUENCE [LARGE SCALE GENOMIC DNA]</scope>
    <source>
        <strain evidence="5">cv. Xinhai21</strain>
        <tissue evidence="4">Leaf</tissue>
    </source>
</reference>
<evidence type="ECO:0000313" key="5">
    <source>
        <dbReference type="Proteomes" id="UP000239757"/>
    </source>
</evidence>
<dbReference type="EMBL" id="KZ669708">
    <property type="protein sequence ID" value="PPR84755.1"/>
    <property type="molecule type" value="Genomic_DNA"/>
</dbReference>
<sequence>MNERCSHYRRLHGGNQGPQLGPMTTHIKTYGTLVGTCLNIGCVSYKAITIKNPLVLSKIHQMYRVGYLKVISTLKDDSTFIQELFARLRSPTTSAESKKILKNQSLLAQSPKEEKAAAAEAEIYECLLGLYSNKKLSLDLRIGGVKDKLSTMDRRKRTIGTPVWKPVCTQASSLEEPVVKDVGVESEIGSQMQEVNESMIEVKDATVSPKALEDDIEDEASKENPVLSAAKHSLSVEVGASVIRFVRGKDGSTKEKIEKETGVQIILPSSKQEDAIIIEGTSAVSVAKASKEIQHIINEAVKNPSLDYSHFVSLPLAIHPELVAKLFNFQNSILGISDANAGENLEGNSNGDGSEGDAQDEHLDKGSAVAVELKVANDMESVKVDLWNKERVNLATEVLKSISPKVMDALDNRPLFVRLKGLDCMRGSLDKARVVYAPVEEIGSENRLSRACQVIIDAFVEAGLVLERDIRHEFKLHATVMNAKHRKRRKNRKVKSDFFNACGIFKQFGSEEWGEYLIREAHLSQRFKYDENVTPNIRRVRGVLQSHSVGCISVGVACPNKSVLKGEGQDPQLTSQVTVTRSL</sequence>
<feature type="domain" description="K Homology" evidence="3">
    <location>
        <begin position="230"/>
        <end position="298"/>
    </location>
</feature>
<dbReference type="SUPFAM" id="SSF54791">
    <property type="entry name" value="Eukaryotic type KH-domain (KH-domain type I)"/>
    <property type="match status" value="1"/>
</dbReference>
<protein>
    <recommendedName>
        <fullName evidence="3">K Homology domain-containing protein</fullName>
    </recommendedName>
</protein>
<evidence type="ECO:0000259" key="3">
    <source>
        <dbReference type="SMART" id="SM00322"/>
    </source>
</evidence>
<dbReference type="GO" id="GO:0005634">
    <property type="term" value="C:nucleus"/>
    <property type="evidence" value="ECO:0007669"/>
    <property type="project" value="TreeGrafter"/>
</dbReference>
<dbReference type="Proteomes" id="UP000239757">
    <property type="component" value="Unassembled WGS sequence"/>
</dbReference>
<dbReference type="OrthoDB" id="277832at2759"/>
<evidence type="ECO:0000256" key="2">
    <source>
        <dbReference type="SAM" id="MobiDB-lite"/>
    </source>
</evidence>
<dbReference type="GO" id="GO:0006307">
    <property type="term" value="P:DNA alkylation repair"/>
    <property type="evidence" value="ECO:0007669"/>
    <property type="project" value="InterPro"/>
</dbReference>
<dbReference type="InterPro" id="IPR019510">
    <property type="entry name" value="AKAP7-like_phosphoesterase"/>
</dbReference>
<dbReference type="SMART" id="SM00322">
    <property type="entry name" value="KH"/>
    <property type="match status" value="1"/>
</dbReference>
<evidence type="ECO:0000313" key="4">
    <source>
        <dbReference type="EMBL" id="PPR84755.1"/>
    </source>
</evidence>
<evidence type="ECO:0000256" key="1">
    <source>
        <dbReference type="PROSITE-ProRule" id="PRU00117"/>
    </source>
</evidence>
<dbReference type="Pfam" id="PF10469">
    <property type="entry name" value="AKAP7_NLS"/>
    <property type="match status" value="1"/>
</dbReference>
<dbReference type="GO" id="GO:0003723">
    <property type="term" value="F:RNA binding"/>
    <property type="evidence" value="ECO:0007669"/>
    <property type="project" value="UniProtKB-UniRule"/>
</dbReference>
<organism evidence="4 5">
    <name type="scientific">Gossypium barbadense</name>
    <name type="common">Sea Island cotton</name>
    <name type="synonym">Hibiscus barbadensis</name>
    <dbReference type="NCBI Taxonomy" id="3634"/>
    <lineage>
        <taxon>Eukaryota</taxon>
        <taxon>Viridiplantae</taxon>
        <taxon>Streptophyta</taxon>
        <taxon>Embryophyta</taxon>
        <taxon>Tracheophyta</taxon>
        <taxon>Spermatophyta</taxon>
        <taxon>Magnoliopsida</taxon>
        <taxon>eudicotyledons</taxon>
        <taxon>Gunneridae</taxon>
        <taxon>Pentapetalae</taxon>
        <taxon>rosids</taxon>
        <taxon>malvids</taxon>
        <taxon>Malvales</taxon>
        <taxon>Malvaceae</taxon>
        <taxon>Malvoideae</taxon>
        <taxon>Gossypium</taxon>
    </lineage>
</organism>
<dbReference type="InterPro" id="IPR036612">
    <property type="entry name" value="KH_dom_type_1_sf"/>
</dbReference>